<reference evidence="2 3" key="2">
    <citation type="submission" date="2020-07" db="EMBL/GenBank/DDBJ databases">
        <title>Genome assembly of wild tea tree DASZ reveals pedigree and selection history of tea varieties.</title>
        <authorList>
            <person name="Zhang W."/>
        </authorList>
    </citation>
    <scope>NUCLEOTIDE SEQUENCE [LARGE SCALE GENOMIC DNA]</scope>
    <source>
        <strain evidence="3">cv. G240</strain>
        <tissue evidence="2">Leaf</tissue>
    </source>
</reference>
<evidence type="ECO:0000256" key="1">
    <source>
        <dbReference type="SAM" id="MobiDB-lite"/>
    </source>
</evidence>
<organism evidence="2 3">
    <name type="scientific">Camellia sinensis</name>
    <name type="common">Tea plant</name>
    <name type="synonym">Thea sinensis</name>
    <dbReference type="NCBI Taxonomy" id="4442"/>
    <lineage>
        <taxon>Eukaryota</taxon>
        <taxon>Viridiplantae</taxon>
        <taxon>Streptophyta</taxon>
        <taxon>Embryophyta</taxon>
        <taxon>Tracheophyta</taxon>
        <taxon>Spermatophyta</taxon>
        <taxon>Magnoliopsida</taxon>
        <taxon>eudicotyledons</taxon>
        <taxon>Gunneridae</taxon>
        <taxon>Pentapetalae</taxon>
        <taxon>asterids</taxon>
        <taxon>Ericales</taxon>
        <taxon>Theaceae</taxon>
        <taxon>Camellia</taxon>
    </lineage>
</organism>
<sequence>MATGAAGDGLLRGIFEGCISGADSVIQRRPYHRNCGCEMHKSRGHCSHTSRYTNVSYPIRRAWSDGCLAVMAAPAPAKSSGHPSPCSSPAARTAAADVGKNQTMFTLSNED</sequence>
<evidence type="ECO:0000313" key="3">
    <source>
        <dbReference type="Proteomes" id="UP000593564"/>
    </source>
</evidence>
<name>A0A7J7GZW2_CAMSI</name>
<proteinExistence type="predicted"/>
<dbReference type="Proteomes" id="UP000593564">
    <property type="component" value="Unassembled WGS sequence"/>
</dbReference>
<evidence type="ECO:0000313" key="2">
    <source>
        <dbReference type="EMBL" id="KAF5945887.1"/>
    </source>
</evidence>
<feature type="compositionally biased region" description="Polar residues" evidence="1">
    <location>
        <begin position="100"/>
        <end position="111"/>
    </location>
</feature>
<protein>
    <submittedName>
        <fullName evidence="2">Uncharacterized protein</fullName>
    </submittedName>
</protein>
<accession>A0A7J7GZW2</accession>
<reference evidence="3" key="1">
    <citation type="journal article" date="2020" name="Nat. Commun.">
        <title>Genome assembly of wild tea tree DASZ reveals pedigree and selection history of tea varieties.</title>
        <authorList>
            <person name="Zhang W."/>
            <person name="Zhang Y."/>
            <person name="Qiu H."/>
            <person name="Guo Y."/>
            <person name="Wan H."/>
            <person name="Zhang X."/>
            <person name="Scossa F."/>
            <person name="Alseekh S."/>
            <person name="Zhang Q."/>
            <person name="Wang P."/>
            <person name="Xu L."/>
            <person name="Schmidt M.H."/>
            <person name="Jia X."/>
            <person name="Li D."/>
            <person name="Zhu A."/>
            <person name="Guo F."/>
            <person name="Chen W."/>
            <person name="Ni D."/>
            <person name="Usadel B."/>
            <person name="Fernie A.R."/>
            <person name="Wen W."/>
        </authorList>
    </citation>
    <scope>NUCLEOTIDE SEQUENCE [LARGE SCALE GENOMIC DNA]</scope>
    <source>
        <strain evidence="3">cv. G240</strain>
    </source>
</reference>
<dbReference type="PANTHER" id="PTHR35121:SF2">
    <property type="entry name" value="SWIM-TYPE DOMAIN-CONTAINING PROTEIN"/>
    <property type="match status" value="1"/>
</dbReference>
<comment type="caution">
    <text evidence="2">The sequence shown here is derived from an EMBL/GenBank/DDBJ whole genome shotgun (WGS) entry which is preliminary data.</text>
</comment>
<feature type="region of interest" description="Disordered" evidence="1">
    <location>
        <begin position="77"/>
        <end position="111"/>
    </location>
</feature>
<dbReference type="AlphaFoldDB" id="A0A7J7GZW2"/>
<dbReference type="EMBL" id="JACBKZ010000007">
    <property type="protein sequence ID" value="KAF5945887.1"/>
    <property type="molecule type" value="Genomic_DNA"/>
</dbReference>
<dbReference type="PANTHER" id="PTHR35121">
    <property type="entry name" value="HOMEODOMAIN PROTEIN 8, PUTATIVE-RELATED"/>
    <property type="match status" value="1"/>
</dbReference>
<keyword evidence="3" id="KW-1185">Reference proteome</keyword>
<gene>
    <name evidence="2" type="ORF">HYC85_016115</name>
</gene>